<feature type="region of interest" description="Disordered" evidence="1">
    <location>
        <begin position="945"/>
        <end position="986"/>
    </location>
</feature>
<dbReference type="OrthoDB" id="10677916at2759"/>
<evidence type="ECO:0000256" key="1">
    <source>
        <dbReference type="SAM" id="MobiDB-lite"/>
    </source>
</evidence>
<accession>A0A433TD24</accession>
<evidence type="ECO:0000313" key="3">
    <source>
        <dbReference type="Proteomes" id="UP000271974"/>
    </source>
</evidence>
<feature type="compositionally biased region" description="Polar residues" evidence="1">
    <location>
        <begin position="841"/>
        <end position="851"/>
    </location>
</feature>
<keyword evidence="3" id="KW-1185">Reference proteome</keyword>
<gene>
    <name evidence="2" type="ORF">EGW08_012898</name>
</gene>
<feature type="compositionally biased region" description="Acidic residues" evidence="1">
    <location>
        <begin position="445"/>
        <end position="457"/>
    </location>
</feature>
<feature type="region of interest" description="Disordered" evidence="1">
    <location>
        <begin position="814"/>
        <end position="920"/>
    </location>
</feature>
<evidence type="ECO:0000313" key="2">
    <source>
        <dbReference type="EMBL" id="RUS79344.1"/>
    </source>
</evidence>
<name>A0A433TD24_ELYCH</name>
<reference evidence="2 3" key="1">
    <citation type="submission" date="2019-01" db="EMBL/GenBank/DDBJ databases">
        <title>A draft genome assembly of the solar-powered sea slug Elysia chlorotica.</title>
        <authorList>
            <person name="Cai H."/>
            <person name="Li Q."/>
            <person name="Fang X."/>
            <person name="Li J."/>
            <person name="Curtis N.E."/>
            <person name="Altenburger A."/>
            <person name="Shibata T."/>
            <person name="Feng M."/>
            <person name="Maeda T."/>
            <person name="Schwartz J.A."/>
            <person name="Shigenobu S."/>
            <person name="Lundholm N."/>
            <person name="Nishiyama T."/>
            <person name="Yang H."/>
            <person name="Hasebe M."/>
            <person name="Li S."/>
            <person name="Pierce S.K."/>
            <person name="Wang J."/>
        </authorList>
    </citation>
    <scope>NUCLEOTIDE SEQUENCE [LARGE SCALE GENOMIC DNA]</scope>
    <source>
        <strain evidence="2">EC2010</strain>
        <tissue evidence="2">Whole organism of an adult</tissue>
    </source>
</reference>
<feature type="compositionally biased region" description="Low complexity" evidence="1">
    <location>
        <begin position="201"/>
        <end position="212"/>
    </location>
</feature>
<feature type="compositionally biased region" description="Pro residues" evidence="1">
    <location>
        <begin position="638"/>
        <end position="648"/>
    </location>
</feature>
<proteinExistence type="predicted"/>
<feature type="compositionally biased region" description="Basic and acidic residues" evidence="1">
    <location>
        <begin position="580"/>
        <end position="601"/>
    </location>
</feature>
<feature type="region of interest" description="Disordered" evidence="1">
    <location>
        <begin position="21"/>
        <end position="73"/>
    </location>
</feature>
<feature type="compositionally biased region" description="Basic residues" evidence="1">
    <location>
        <begin position="377"/>
        <end position="386"/>
    </location>
</feature>
<dbReference type="Proteomes" id="UP000271974">
    <property type="component" value="Unassembled WGS sequence"/>
</dbReference>
<sequence length="1028" mass="113401">MFGMMMNKSRRLLRRASTRNNILNKEKEQQGLGQGIDLHEDETPHMHSRTRTSQTFPSGVSHDPPVGVGQTAIGGLNCLSEESSHNGDVIADVPRTRSLARSTSCTNIFFGNYMIGAAALGGAQLGSAHAQLDCATNLRTANSQRGITRTADSESFGSYRTTAAKMGNIRYINSGSGNFTGIPNQFGQGQGQGCAGRDDLLNNNDNINNNNNTVSSSSVPGHCIDLRLKMTLPDRTSMDIHGATGKTSSERHASKEGALHSSVERKSELKDQYNLQNGGDNAHILDNQKNESQEKYQKQSNKTLLRSRSCSFILSLSYQLMDSGNFRSTGNQTKDFTNNGTTVDSKNSTGFTRETTREKDRNSETKPRTSSHGLVHQFRRLRKTRSLLHFAGFTKDPNSKNSNSKNSSSKKEPQTSGGRKSVIIEKDEDHFDDICGQLKPRDNDGGDDGDDENDDEFCPSTNEEAVYEHKQLHKSLGDDPNMDKQMGTEGRTRNAITNSVTKDTDRKYLIDAHNHVETTGKDKNGGNENQNECLINNKCNTEDARYKDNVADCLIGANKEMKSKDENRDKYKDIILGPEALKRPGFNEDNSDGNKDNKENEDTANAGSIDDDDEIHEAHRCARPNCRQCQFLSQFLVPKPPPPKPLPPSRQKNTSRNPRRFRRGRFYPSVLSSPSTACSLPVLLLPQGKGGRGQLHKGRSYDTSANNIPPELALHPPRLQRQQSKSLLSPHYKKHTSFQSRLSTLTKALGIFAKRTHSMEEKTVDHGSRHNTKGDVTTKQGLLSLNTKGTEKIYPKNQRPVKEVFKTLGLPVSKSAVAPPSTKYPISEAPNHKSPSKDNHSTNNNDPLTNPQDKEETTSGLSTKTNPSPKSKTVTSSPCIKKLHRSPYRGGPVQKISQTPRILADASKVDQDGMKRDQNTYLPVHKKRSGVANYSLLPSRVGNKLDYRNNTKDSAGSYSRPKQFGLASNHEFGSKDTAHAPTNGNSKMQASLATNFTGCYSILPPIDHTSTSQSDTETDSANRIRAKH</sequence>
<feature type="compositionally biased region" description="Basic and acidic residues" evidence="1">
    <location>
        <begin position="422"/>
        <end position="444"/>
    </location>
</feature>
<feature type="region of interest" description="Disordered" evidence="1">
    <location>
        <begin position="235"/>
        <end position="265"/>
    </location>
</feature>
<comment type="caution">
    <text evidence="2">The sequence shown here is derived from an EMBL/GenBank/DDBJ whole genome shotgun (WGS) entry which is preliminary data.</text>
</comment>
<feature type="region of interest" description="Disordered" evidence="1">
    <location>
        <begin position="328"/>
        <end position="459"/>
    </location>
</feature>
<feature type="region of interest" description="Disordered" evidence="1">
    <location>
        <begin position="636"/>
        <end position="663"/>
    </location>
</feature>
<dbReference type="EMBL" id="RQTK01000457">
    <property type="protein sequence ID" value="RUS79344.1"/>
    <property type="molecule type" value="Genomic_DNA"/>
</dbReference>
<feature type="region of interest" description="Disordered" evidence="1">
    <location>
        <begin position="1005"/>
        <end position="1028"/>
    </location>
</feature>
<organism evidence="2 3">
    <name type="scientific">Elysia chlorotica</name>
    <name type="common">Eastern emerald elysia</name>
    <name type="synonym">Sea slug</name>
    <dbReference type="NCBI Taxonomy" id="188477"/>
    <lineage>
        <taxon>Eukaryota</taxon>
        <taxon>Metazoa</taxon>
        <taxon>Spiralia</taxon>
        <taxon>Lophotrochozoa</taxon>
        <taxon>Mollusca</taxon>
        <taxon>Gastropoda</taxon>
        <taxon>Heterobranchia</taxon>
        <taxon>Euthyneura</taxon>
        <taxon>Panpulmonata</taxon>
        <taxon>Sacoglossa</taxon>
        <taxon>Placobranchoidea</taxon>
        <taxon>Plakobranchidae</taxon>
        <taxon>Elysia</taxon>
    </lineage>
</organism>
<feature type="compositionally biased region" description="Basic and acidic residues" evidence="1">
    <location>
        <begin position="248"/>
        <end position="265"/>
    </location>
</feature>
<feature type="compositionally biased region" description="Basic and acidic residues" evidence="1">
    <location>
        <begin position="354"/>
        <end position="367"/>
    </location>
</feature>
<protein>
    <submittedName>
        <fullName evidence="2">Uncharacterized protein</fullName>
    </submittedName>
</protein>
<feature type="compositionally biased region" description="Polar residues" evidence="1">
    <location>
        <begin position="328"/>
        <end position="353"/>
    </location>
</feature>
<feature type="region of interest" description="Disordered" evidence="1">
    <location>
        <begin position="569"/>
        <end position="612"/>
    </location>
</feature>
<feature type="region of interest" description="Disordered" evidence="1">
    <location>
        <begin position="472"/>
        <end position="501"/>
    </location>
</feature>
<feature type="region of interest" description="Disordered" evidence="1">
    <location>
        <begin position="188"/>
        <end position="220"/>
    </location>
</feature>
<feature type="compositionally biased region" description="Low complexity" evidence="1">
    <location>
        <begin position="862"/>
        <end position="878"/>
    </location>
</feature>
<dbReference type="AlphaFoldDB" id="A0A433TD24"/>
<feature type="compositionally biased region" description="Basic and acidic residues" evidence="1">
    <location>
        <begin position="907"/>
        <end position="918"/>
    </location>
</feature>